<feature type="domain" description="Phosphate acetyl/butaryl transferase" evidence="3">
    <location>
        <begin position="1"/>
        <end position="166"/>
    </location>
</feature>
<dbReference type="PANTHER" id="PTHR43356">
    <property type="entry name" value="PHOSPHATE ACETYLTRANSFERASE"/>
    <property type="match status" value="1"/>
</dbReference>
<proteinExistence type="predicted"/>
<dbReference type="SUPFAM" id="SSF53659">
    <property type="entry name" value="Isocitrate/Isopropylmalate dehydrogenase-like"/>
    <property type="match status" value="1"/>
</dbReference>
<dbReference type="AlphaFoldDB" id="A0A7C2MHK1"/>
<comment type="caution">
    <text evidence="4">The sequence shown here is derived from an EMBL/GenBank/DDBJ whole genome shotgun (WGS) entry which is preliminary data.</text>
</comment>
<feature type="non-terminal residue" evidence="4">
    <location>
        <position position="1"/>
    </location>
</feature>
<dbReference type="Gene3D" id="3.40.50.10950">
    <property type="match status" value="1"/>
</dbReference>
<dbReference type="GO" id="GO:0004473">
    <property type="term" value="F:malate dehydrogenase (decarboxylating) (NADP+) activity"/>
    <property type="evidence" value="ECO:0007669"/>
    <property type="project" value="UniProtKB-EC"/>
</dbReference>
<organism evidence="4">
    <name type="scientific">Salinimicrobium catena</name>
    <dbReference type="NCBI Taxonomy" id="390640"/>
    <lineage>
        <taxon>Bacteria</taxon>
        <taxon>Pseudomonadati</taxon>
        <taxon>Bacteroidota</taxon>
        <taxon>Flavobacteriia</taxon>
        <taxon>Flavobacteriales</taxon>
        <taxon>Flavobacteriaceae</taxon>
        <taxon>Salinimicrobium</taxon>
    </lineage>
</organism>
<dbReference type="InterPro" id="IPR042113">
    <property type="entry name" value="P_AcTrfase_dom1"/>
</dbReference>
<evidence type="ECO:0000313" key="4">
    <source>
        <dbReference type="EMBL" id="HER40957.1"/>
    </source>
</evidence>
<dbReference type="InterPro" id="IPR002505">
    <property type="entry name" value="PTA_PTB"/>
</dbReference>
<keyword evidence="2" id="KW-0012">Acyltransferase</keyword>
<reference evidence="4" key="1">
    <citation type="journal article" date="2020" name="mSystems">
        <title>Genome- and Community-Level Interaction Insights into Carbon Utilization and Element Cycling Functions of Hydrothermarchaeota in Hydrothermal Sediment.</title>
        <authorList>
            <person name="Zhou Z."/>
            <person name="Liu Y."/>
            <person name="Xu W."/>
            <person name="Pan J."/>
            <person name="Luo Z.H."/>
            <person name="Li M."/>
        </authorList>
    </citation>
    <scope>NUCLEOTIDE SEQUENCE [LARGE SCALE GENOMIC DNA]</scope>
    <source>
        <strain evidence="4">SpSt-1235</strain>
    </source>
</reference>
<dbReference type="PANTHER" id="PTHR43356:SF3">
    <property type="entry name" value="PHOSPHATE ACETYLTRANSFERASE"/>
    <property type="match status" value="1"/>
</dbReference>
<evidence type="ECO:0000259" key="3">
    <source>
        <dbReference type="Pfam" id="PF01515"/>
    </source>
</evidence>
<dbReference type="Gene3D" id="3.40.50.10750">
    <property type="entry name" value="Isocitrate/Isopropylmalate dehydrogenase-like"/>
    <property type="match status" value="1"/>
</dbReference>
<dbReference type="EC" id="1.1.1.40" evidence="4"/>
<dbReference type="Pfam" id="PF01515">
    <property type="entry name" value="PTA_PTB"/>
    <property type="match status" value="1"/>
</dbReference>
<dbReference type="InterPro" id="IPR050500">
    <property type="entry name" value="Phos_Acetyltrans/Butyryltrans"/>
</dbReference>
<dbReference type="EMBL" id="DSEE01000508">
    <property type="protein sequence ID" value="HER40957.1"/>
    <property type="molecule type" value="Genomic_DNA"/>
</dbReference>
<keyword evidence="4" id="KW-0560">Oxidoreductase</keyword>
<dbReference type="Proteomes" id="UP000885753">
    <property type="component" value="Unassembled WGS sequence"/>
</dbReference>
<dbReference type="InterPro" id="IPR042112">
    <property type="entry name" value="P_AcTrfase_dom2"/>
</dbReference>
<accession>A0A7C2MHK1</accession>
<gene>
    <name evidence="4" type="ORF">ENO10_07035</name>
</gene>
<protein>
    <submittedName>
        <fullName evidence="4">NADP-dependent malic enzyme</fullName>
        <ecNumber evidence="4">1.1.1.40</ecNumber>
    </submittedName>
</protein>
<evidence type="ECO:0000256" key="1">
    <source>
        <dbReference type="ARBA" id="ARBA00022679"/>
    </source>
</evidence>
<name>A0A7C2MHK1_9FLAO</name>
<evidence type="ECO:0000256" key="2">
    <source>
        <dbReference type="ARBA" id="ARBA00023315"/>
    </source>
</evidence>
<sequence>MNTSRGPIFLSDTSVNIDPSAKELAKIAQMTARTVRLFGMEPVMAMISYANFGSSRNENAEKVKEAVAYLHRFYPDLVVDGEMQTDFALNKEMLQKKFPFSKLAGMKVNTLIFPNLDSGNSTYKLIKELNKTESVGPILMGMNKPVHVLQLGASVEEMVNMTAVAVVDAQEKERKAKKNAL</sequence>
<keyword evidence="1" id="KW-0808">Transferase</keyword>
<dbReference type="GO" id="GO:0016746">
    <property type="term" value="F:acyltransferase activity"/>
    <property type="evidence" value="ECO:0007669"/>
    <property type="project" value="UniProtKB-KW"/>
</dbReference>